<reference evidence="1 2" key="1">
    <citation type="journal article" date="2010" name="PLoS ONE">
        <title>The glycobiome of the rumen bacterium Butyrivibrio proteoclasticus B316(T) highlights adaptation to a polysaccharide-rich environment.</title>
        <authorList>
            <person name="Kelly W.J."/>
            <person name="Leahy S.C."/>
            <person name="Altermann E."/>
            <person name="Yeoman C.J."/>
            <person name="Dunne J.C."/>
            <person name="Kong Z."/>
            <person name="Pacheco D.M."/>
            <person name="Li D."/>
            <person name="Noel S.J."/>
            <person name="Moon C.D."/>
            <person name="Cookson A.L."/>
            <person name="Attwood G.T."/>
        </authorList>
    </citation>
    <scope>NUCLEOTIDE SEQUENCE [LARGE SCALE GENOMIC DNA]</scope>
    <source>
        <strain evidence="2">ATCC 51982 / DSM 14932 / B316</strain>
    </source>
</reference>
<protein>
    <submittedName>
        <fullName evidence="1">Uncharacterized protein</fullName>
    </submittedName>
</protein>
<keyword evidence="2" id="KW-1185">Reference proteome</keyword>
<accession>E0S013</accession>
<dbReference type="InterPro" id="IPR035069">
    <property type="entry name" value="TTHA1013/TTHA0281-like"/>
</dbReference>
<dbReference type="AlphaFoldDB" id="E0S013"/>
<organism evidence="1 2">
    <name type="scientific">Butyrivibrio proteoclasticus (strain ATCC 51982 / DSM 14932 / B316)</name>
    <name type="common">Clostridium proteoclasticum</name>
    <dbReference type="NCBI Taxonomy" id="515622"/>
    <lineage>
        <taxon>Bacteria</taxon>
        <taxon>Bacillati</taxon>
        <taxon>Bacillota</taxon>
        <taxon>Clostridia</taxon>
        <taxon>Lachnospirales</taxon>
        <taxon>Lachnospiraceae</taxon>
        <taxon>Butyrivibrio</taxon>
    </lineage>
</organism>
<dbReference type="STRING" id="515622.bpr_I0466"/>
<sequence>MKIPEISHFPLFWRIEMSKEKLEYEGYIGTVEYDEKLDFYTGEVEIDGHIYTYEGDTLEELQEDFEDIIDSIIAFDEMDDEDEE</sequence>
<dbReference type="Proteomes" id="UP000001299">
    <property type="component" value="Chromosome 1"/>
</dbReference>
<dbReference type="SUPFAM" id="SSF143100">
    <property type="entry name" value="TTHA1013/TTHA0281-like"/>
    <property type="match status" value="1"/>
</dbReference>
<dbReference type="HOGENOM" id="CLU_2521338_0_0_9"/>
<dbReference type="eggNOG" id="COG4226">
    <property type="taxonomic scope" value="Bacteria"/>
</dbReference>
<proteinExistence type="predicted"/>
<gene>
    <name evidence="1" type="ordered locus">bpr_I0466</name>
</gene>
<dbReference type="KEGG" id="bpb:bpr_I0466"/>
<dbReference type="EMBL" id="CP001810">
    <property type="protein sequence ID" value="ADL33214.1"/>
    <property type="molecule type" value="Genomic_DNA"/>
</dbReference>
<evidence type="ECO:0000313" key="1">
    <source>
        <dbReference type="EMBL" id="ADL33214.1"/>
    </source>
</evidence>
<name>E0S013_BUTPB</name>
<evidence type="ECO:0000313" key="2">
    <source>
        <dbReference type="Proteomes" id="UP000001299"/>
    </source>
</evidence>